<reference evidence="1 2" key="1">
    <citation type="submission" date="2014-06" db="EMBL/GenBank/DDBJ databases">
        <title>Bioinformatic genomic analysis of Bacillus phage Bobb.</title>
        <authorList>
            <person name="Lewis H.M.N."/>
            <person name="Temple L."/>
            <person name="Barth R.N."/>
            <person name="Bowles K.M."/>
            <person name="Churchin D.I."/>
            <person name="Scott-Croshaw C."/>
            <person name="Glasgow G.H."/>
            <person name="Gloe M.W."/>
            <person name="McGough T.M."/>
            <person name="Nutbrown S.A."/>
            <person name="Romulus S.R."/>
            <person name="Sanders K.A.M."/>
            <person name="Diachok C.R."/>
            <person name="Serigano J.P."/>
            <person name="Shin D."/>
            <person name="Suresh M.H."/>
            <person name="Conner A.R.N."/>
            <person name="Korba R.M."/>
            <person name="Livermore R.J."/>
            <person name="Rohlf M.B."/>
            <person name="Utterback S.D."/>
            <person name="Wilson V.E."/>
        </authorList>
    </citation>
    <scope>NUCLEOTIDE SEQUENCE [LARGE SCALE GENOMIC DNA]</scope>
</reference>
<sequence length="84" mass="9974">MKASKREASFRKDGSSYFMRLKQTGNTLPQPARITIWKWYWEHVGGVQGWETTRTYNRTFEDWAYAHAVFDEILRRADKVTTQA</sequence>
<dbReference type="GeneID" id="20283431"/>
<organism evidence="1 2">
    <name type="scientific">Bacillus phage Bobb</name>
    <dbReference type="NCBI Taxonomy" id="1527469"/>
    <lineage>
        <taxon>Viruses</taxon>
        <taxon>Duplodnaviria</taxon>
        <taxon>Heunggongvirae</taxon>
        <taxon>Uroviricota</taxon>
        <taxon>Caudoviricetes</taxon>
        <taxon>Herelleviridae</taxon>
        <taxon>Bastillevirinae</taxon>
        <taxon>Agatevirus</taxon>
        <taxon>Agatevirus bobb</taxon>
    </lineage>
</organism>
<keyword evidence="2" id="KW-1185">Reference proteome</keyword>
<proteinExistence type="predicted"/>
<protein>
    <submittedName>
        <fullName evidence="1">Uncharacterized protein</fullName>
    </submittedName>
</protein>
<evidence type="ECO:0000313" key="1">
    <source>
        <dbReference type="EMBL" id="AII28045.1"/>
    </source>
</evidence>
<accession>A0A076GDF6</accession>
<dbReference type="EMBL" id="KM051843">
    <property type="protein sequence ID" value="AII28045.1"/>
    <property type="molecule type" value="Genomic_DNA"/>
</dbReference>
<dbReference type="Proteomes" id="UP000028664">
    <property type="component" value="Segment"/>
</dbReference>
<dbReference type="OrthoDB" id="36674at10239"/>
<name>A0A076GDF6_9CAUD</name>
<dbReference type="RefSeq" id="YP_009056413.1">
    <property type="nucleotide sequence ID" value="NC_024792.1"/>
</dbReference>
<dbReference type="KEGG" id="vg:20283431"/>
<evidence type="ECO:0000313" key="2">
    <source>
        <dbReference type="Proteomes" id="UP000028664"/>
    </source>
</evidence>